<sequence>MDITQHAQVAVWYTDLQVEEQRDPLVVLVVPGFVFIVLPVEVRVGDARVRYHDAQLCPGESRDGVGGVDPAVGVHDVCPHALHNAVDGVAEVLFLRDEQAEGHQDEHGALVV</sequence>
<keyword evidence="2" id="KW-1185">Reference proteome</keyword>
<dbReference type="Proteomes" id="UP000324222">
    <property type="component" value="Unassembled WGS sequence"/>
</dbReference>
<comment type="caution">
    <text evidence="1">The sequence shown here is derived from an EMBL/GenBank/DDBJ whole genome shotgun (WGS) entry which is preliminary data.</text>
</comment>
<evidence type="ECO:0000313" key="1">
    <source>
        <dbReference type="EMBL" id="MPC34221.1"/>
    </source>
</evidence>
<proteinExistence type="predicted"/>
<name>A0A5B7EIJ5_PORTR</name>
<dbReference type="AlphaFoldDB" id="A0A5B7EIJ5"/>
<gene>
    <name evidence="1" type="ORF">E2C01_027603</name>
</gene>
<organism evidence="1 2">
    <name type="scientific">Portunus trituberculatus</name>
    <name type="common">Swimming crab</name>
    <name type="synonym">Neptunus trituberculatus</name>
    <dbReference type="NCBI Taxonomy" id="210409"/>
    <lineage>
        <taxon>Eukaryota</taxon>
        <taxon>Metazoa</taxon>
        <taxon>Ecdysozoa</taxon>
        <taxon>Arthropoda</taxon>
        <taxon>Crustacea</taxon>
        <taxon>Multicrustacea</taxon>
        <taxon>Malacostraca</taxon>
        <taxon>Eumalacostraca</taxon>
        <taxon>Eucarida</taxon>
        <taxon>Decapoda</taxon>
        <taxon>Pleocyemata</taxon>
        <taxon>Brachyura</taxon>
        <taxon>Eubrachyura</taxon>
        <taxon>Portunoidea</taxon>
        <taxon>Portunidae</taxon>
        <taxon>Portuninae</taxon>
        <taxon>Portunus</taxon>
    </lineage>
</organism>
<accession>A0A5B7EIJ5</accession>
<dbReference type="EMBL" id="VSRR010003009">
    <property type="protein sequence ID" value="MPC34221.1"/>
    <property type="molecule type" value="Genomic_DNA"/>
</dbReference>
<evidence type="ECO:0000313" key="2">
    <source>
        <dbReference type="Proteomes" id="UP000324222"/>
    </source>
</evidence>
<protein>
    <submittedName>
        <fullName evidence="1">Uncharacterized protein</fullName>
    </submittedName>
</protein>
<reference evidence="1 2" key="1">
    <citation type="submission" date="2019-05" db="EMBL/GenBank/DDBJ databases">
        <title>Another draft genome of Portunus trituberculatus and its Hox gene families provides insights of decapod evolution.</title>
        <authorList>
            <person name="Jeong J.-H."/>
            <person name="Song I."/>
            <person name="Kim S."/>
            <person name="Choi T."/>
            <person name="Kim D."/>
            <person name="Ryu S."/>
            <person name="Kim W."/>
        </authorList>
    </citation>
    <scope>NUCLEOTIDE SEQUENCE [LARGE SCALE GENOMIC DNA]</scope>
    <source>
        <tissue evidence="1">Muscle</tissue>
    </source>
</reference>